<keyword evidence="3" id="KW-1185">Reference proteome</keyword>
<accession>A0ABZ0CWW6</accession>
<proteinExistence type="predicted"/>
<keyword evidence="1" id="KW-0812">Transmembrane</keyword>
<feature type="transmembrane region" description="Helical" evidence="1">
    <location>
        <begin position="102"/>
        <end position="123"/>
    </location>
</feature>
<keyword evidence="1" id="KW-0472">Membrane</keyword>
<evidence type="ECO:0000313" key="2">
    <source>
        <dbReference type="EMBL" id="WOB09452.1"/>
    </source>
</evidence>
<gene>
    <name evidence="2" type="ORF">RXV79_05160</name>
</gene>
<reference evidence="2 3" key="1">
    <citation type="submission" date="2023-10" db="EMBL/GenBank/DDBJ databases">
        <title>Bacteria for the degradation of biodegradable plastic PBAT(Polybutylene adipate terephthalate).</title>
        <authorList>
            <person name="Weon H.-Y."/>
            <person name="Yeon J."/>
        </authorList>
    </citation>
    <scope>NUCLEOTIDE SEQUENCE [LARGE SCALE GENOMIC DNA]</scope>
    <source>
        <strain evidence="2 3">SBD 7-3</strain>
    </source>
</reference>
<keyword evidence="1" id="KW-1133">Transmembrane helix</keyword>
<evidence type="ECO:0008006" key="4">
    <source>
        <dbReference type="Google" id="ProtNLM"/>
    </source>
</evidence>
<evidence type="ECO:0000256" key="1">
    <source>
        <dbReference type="SAM" id="Phobius"/>
    </source>
</evidence>
<feature type="transmembrane region" description="Helical" evidence="1">
    <location>
        <begin position="62"/>
        <end position="81"/>
    </location>
</feature>
<feature type="transmembrane region" description="Helical" evidence="1">
    <location>
        <begin position="197"/>
        <end position="215"/>
    </location>
</feature>
<dbReference type="EMBL" id="CP136336">
    <property type="protein sequence ID" value="WOB09452.1"/>
    <property type="molecule type" value="Genomic_DNA"/>
</dbReference>
<name>A0ABZ0CWW6_9BURK</name>
<sequence length="430" mass="47293">MVLYFLFSLIPLLLLARRHTEFSVLSAYFIINWLAISASVLISSLANAELVELGTTAEANQAAPVFNLFLALFLFSAAHTYRKLRLVCLTSRRHRKPSTEKIEQQLLSGLLVVTLLIAAASLMPAPPLLSGTPVSEYLATLNSVQKFSFVSLSICALPLSSLARQKYLAKEWAGPAATFATLLPGCMWILAGEKMGYLLFILFCAALPWLHRAAVDWKRTKWPLVVAGFVVTSLTLLQYALRDEDPLLMLAARAAMQGQLWYYFYLEAPAIQPIFAGLRFLFGASGVDTLRAMMEIVMPAQLLLEYETAAMTGSHLPSLLHAFGWVLLPVASVIAGVLFGVGTTLLRLAVQAGYSLLSYLIVASFVFPGIEVWVAGNFSRLTTLPPTFFVFTVASLVLLFGRIRIRTAATPSRGSPVRESAYKHRLNQQL</sequence>
<feature type="transmembrane region" description="Helical" evidence="1">
    <location>
        <begin position="388"/>
        <end position="405"/>
    </location>
</feature>
<protein>
    <recommendedName>
        <fullName evidence="4">Oligosaccharide repeat unit polymerase</fullName>
    </recommendedName>
</protein>
<dbReference type="RefSeq" id="WP_316702405.1">
    <property type="nucleotide sequence ID" value="NZ_CP136336.1"/>
</dbReference>
<evidence type="ECO:0000313" key="3">
    <source>
        <dbReference type="Proteomes" id="UP001303946"/>
    </source>
</evidence>
<feature type="transmembrane region" description="Helical" evidence="1">
    <location>
        <begin position="322"/>
        <end position="349"/>
    </location>
</feature>
<feature type="transmembrane region" description="Helical" evidence="1">
    <location>
        <begin position="222"/>
        <end position="241"/>
    </location>
</feature>
<feature type="transmembrane region" description="Helical" evidence="1">
    <location>
        <begin position="22"/>
        <end position="42"/>
    </location>
</feature>
<dbReference type="Proteomes" id="UP001303946">
    <property type="component" value="Chromosome"/>
</dbReference>
<organism evidence="2 3">
    <name type="scientific">Piscinibacter gummiphilus</name>
    <dbReference type="NCBI Taxonomy" id="946333"/>
    <lineage>
        <taxon>Bacteria</taxon>
        <taxon>Pseudomonadati</taxon>
        <taxon>Pseudomonadota</taxon>
        <taxon>Betaproteobacteria</taxon>
        <taxon>Burkholderiales</taxon>
        <taxon>Sphaerotilaceae</taxon>
        <taxon>Piscinibacter</taxon>
    </lineage>
</organism>
<feature type="transmembrane region" description="Helical" evidence="1">
    <location>
        <begin position="356"/>
        <end position="376"/>
    </location>
</feature>